<gene>
    <name evidence="2" type="ORF">K8V70_09835</name>
</gene>
<evidence type="ECO:0000313" key="3">
    <source>
        <dbReference type="Proteomes" id="UP000753256"/>
    </source>
</evidence>
<feature type="coiled-coil region" evidence="1">
    <location>
        <begin position="24"/>
        <end position="51"/>
    </location>
</feature>
<reference evidence="2" key="1">
    <citation type="journal article" date="2021" name="PeerJ">
        <title>Extensive microbial diversity within the chicken gut microbiome revealed by metagenomics and culture.</title>
        <authorList>
            <person name="Gilroy R."/>
            <person name="Ravi A."/>
            <person name="Getino M."/>
            <person name="Pursley I."/>
            <person name="Horton D.L."/>
            <person name="Alikhan N.F."/>
            <person name="Baker D."/>
            <person name="Gharbi K."/>
            <person name="Hall N."/>
            <person name="Watson M."/>
            <person name="Adriaenssens E.M."/>
            <person name="Foster-Nyarko E."/>
            <person name="Jarju S."/>
            <person name="Secka A."/>
            <person name="Antonio M."/>
            <person name="Oren A."/>
            <person name="Chaudhuri R.R."/>
            <person name="La Ragione R."/>
            <person name="Hildebrand F."/>
            <person name="Pallen M.J."/>
        </authorList>
    </citation>
    <scope>NUCLEOTIDE SEQUENCE</scope>
    <source>
        <strain evidence="2">ChiHjej13B12-9602</strain>
    </source>
</reference>
<feature type="coiled-coil region" evidence="1">
    <location>
        <begin position="104"/>
        <end position="131"/>
    </location>
</feature>
<organism evidence="2 3">
    <name type="scientific">Enorma phocaeensis</name>
    <dbReference type="NCBI Taxonomy" id="1871019"/>
    <lineage>
        <taxon>Bacteria</taxon>
        <taxon>Bacillati</taxon>
        <taxon>Actinomycetota</taxon>
        <taxon>Coriobacteriia</taxon>
        <taxon>Coriobacteriales</taxon>
        <taxon>Coriobacteriaceae</taxon>
        <taxon>Enorma</taxon>
    </lineage>
</organism>
<name>A0A921IV36_9ACTN</name>
<accession>A0A921IV36</accession>
<dbReference type="Proteomes" id="UP000753256">
    <property type="component" value="Unassembled WGS sequence"/>
</dbReference>
<evidence type="ECO:0000313" key="2">
    <source>
        <dbReference type="EMBL" id="HJG38136.1"/>
    </source>
</evidence>
<dbReference type="AlphaFoldDB" id="A0A921IV36"/>
<comment type="caution">
    <text evidence="2">The sequence shown here is derived from an EMBL/GenBank/DDBJ whole genome shotgun (WGS) entry which is preliminary data.</text>
</comment>
<protein>
    <submittedName>
        <fullName evidence="2">Uncharacterized protein</fullName>
    </submittedName>
</protein>
<dbReference type="RefSeq" id="WP_102372747.1">
    <property type="nucleotide sequence ID" value="NZ_DYUZ01000035.1"/>
</dbReference>
<dbReference type="Gene3D" id="1.10.287.1490">
    <property type="match status" value="1"/>
</dbReference>
<sequence length="159" mass="17341">MSLSSLYASRNSCYDQVRYWQGSAAEYSRQIADLTGQLEHKRDQLARAQNVLTEVSALTGKDETVTSELLNLSNAVSVALEESGASSTATQISEENAGHISDAISACNQLIEQLNQEIAQLEAALATAQEGLSYSNGRASYYSQRADHYSYLIATYDED</sequence>
<proteinExistence type="predicted"/>
<keyword evidence="1" id="KW-0175">Coiled coil</keyword>
<evidence type="ECO:0000256" key="1">
    <source>
        <dbReference type="SAM" id="Coils"/>
    </source>
</evidence>
<reference evidence="2" key="2">
    <citation type="submission" date="2021-09" db="EMBL/GenBank/DDBJ databases">
        <authorList>
            <person name="Gilroy R."/>
        </authorList>
    </citation>
    <scope>NUCLEOTIDE SEQUENCE</scope>
    <source>
        <strain evidence="2">ChiHjej13B12-9602</strain>
    </source>
</reference>
<dbReference type="EMBL" id="DYUZ01000035">
    <property type="protein sequence ID" value="HJG38136.1"/>
    <property type="molecule type" value="Genomic_DNA"/>
</dbReference>